<dbReference type="AlphaFoldDB" id="A0A4Z0F9I8"/>
<dbReference type="Gene3D" id="2.40.50.870">
    <property type="entry name" value="Protein of unknown function (DUF3299)"/>
    <property type="match status" value="1"/>
</dbReference>
<accession>A0A4Z0F9I8</accession>
<dbReference type="Pfam" id="PF11736">
    <property type="entry name" value="DUF3299"/>
    <property type="match status" value="1"/>
</dbReference>
<sequence length="196" mass="21802">MALNLYGLLAACDGNNPETTRPVAETTAQDPVTVARQADVTAPTAPEPIELDWDALIPADWQLDKLMDEFDAEDLSDDDPRAQELLEKLKTFWREAPVVEDHDGKFVKLPGFVVPLETDAKSIREFLLVPYYGACIHTPPPPANQTVYVVTDIGHAYEGQLFDTVWVTGVLKVEKLSSKLGDAGYRIEARFVEPYQ</sequence>
<organism evidence="1 2">
    <name type="scientific">Candidatus Macondimonas diazotrophica</name>
    <dbReference type="NCBI Taxonomy" id="2305248"/>
    <lineage>
        <taxon>Bacteria</taxon>
        <taxon>Pseudomonadati</taxon>
        <taxon>Pseudomonadota</taxon>
        <taxon>Gammaproteobacteria</taxon>
        <taxon>Chromatiales</taxon>
        <taxon>Ectothiorhodospiraceae</taxon>
        <taxon>Candidatus Macondimonas</taxon>
    </lineage>
</organism>
<name>A0A4Z0F9I8_9GAMM</name>
<reference evidence="1 2" key="1">
    <citation type="journal article" date="2019" name="ISME J.">
        <title>Candidatus Macondimonas diazotrophica, a novel gammaproteobacterial genus dominating crude-oil-contaminated coastal sediments.</title>
        <authorList>
            <person name="Karthikeyan S."/>
            <person name="Konstantinidis K."/>
        </authorList>
    </citation>
    <scope>NUCLEOTIDE SEQUENCE [LARGE SCALE GENOMIC DNA]</scope>
    <source>
        <strain evidence="1 2">KTK01</strain>
    </source>
</reference>
<dbReference type="EMBL" id="SRIO01000011">
    <property type="protein sequence ID" value="TFZ82244.1"/>
    <property type="molecule type" value="Genomic_DNA"/>
</dbReference>
<protein>
    <submittedName>
        <fullName evidence="1">DUF3299 domain-containing protein</fullName>
    </submittedName>
</protein>
<dbReference type="InterPro" id="IPR021727">
    <property type="entry name" value="DUF3299"/>
</dbReference>
<evidence type="ECO:0000313" key="2">
    <source>
        <dbReference type="Proteomes" id="UP000297890"/>
    </source>
</evidence>
<dbReference type="Proteomes" id="UP000297890">
    <property type="component" value="Unassembled WGS sequence"/>
</dbReference>
<comment type="caution">
    <text evidence="1">The sequence shown here is derived from an EMBL/GenBank/DDBJ whole genome shotgun (WGS) entry which is preliminary data.</text>
</comment>
<proteinExistence type="predicted"/>
<dbReference type="OrthoDB" id="9784998at2"/>
<keyword evidence="2" id="KW-1185">Reference proteome</keyword>
<evidence type="ECO:0000313" key="1">
    <source>
        <dbReference type="EMBL" id="TFZ82244.1"/>
    </source>
</evidence>
<gene>
    <name evidence="1" type="ORF">E4680_09275</name>
</gene>